<dbReference type="GO" id="GO:0004252">
    <property type="term" value="F:serine-type endopeptidase activity"/>
    <property type="evidence" value="ECO:0007669"/>
    <property type="project" value="InterPro"/>
</dbReference>
<dbReference type="GO" id="GO:0006508">
    <property type="term" value="P:proteolysis"/>
    <property type="evidence" value="ECO:0007669"/>
    <property type="project" value="InterPro"/>
</dbReference>
<dbReference type="SUPFAM" id="SSF50494">
    <property type="entry name" value="Trypsin-like serine proteases"/>
    <property type="match status" value="1"/>
</dbReference>
<evidence type="ECO:0000256" key="1">
    <source>
        <dbReference type="ARBA" id="ARBA00023157"/>
    </source>
</evidence>
<organism evidence="3 4">
    <name type="scientific">Romanomermis culicivorax</name>
    <name type="common">Nematode worm</name>
    <dbReference type="NCBI Taxonomy" id="13658"/>
    <lineage>
        <taxon>Eukaryota</taxon>
        <taxon>Metazoa</taxon>
        <taxon>Ecdysozoa</taxon>
        <taxon>Nematoda</taxon>
        <taxon>Enoplea</taxon>
        <taxon>Dorylaimia</taxon>
        <taxon>Mermithida</taxon>
        <taxon>Mermithoidea</taxon>
        <taxon>Mermithidae</taxon>
        <taxon>Romanomermis</taxon>
    </lineage>
</organism>
<dbReference type="InterPro" id="IPR001254">
    <property type="entry name" value="Trypsin_dom"/>
</dbReference>
<dbReference type="WBParaSite" id="nRc.2.0.1.t06190-RA">
    <property type="protein sequence ID" value="nRc.2.0.1.t06190-RA"/>
    <property type="gene ID" value="nRc.2.0.1.g06190"/>
</dbReference>
<dbReference type="Gene3D" id="2.40.10.10">
    <property type="entry name" value="Trypsin-like serine proteases"/>
    <property type="match status" value="2"/>
</dbReference>
<sequence>MKFVGQSINIIAHEEYEYRFRSSKDIALIRLNASVPFGPNIHPLPISTHSTADVEDCMLTGYGPDPNKEVEEGSGTLTTANLTNEADVDGTMQTLAVTFNDSRSTEGDSGSPIVCRVNGTMFAHGVHSIGREPPVAKGAKPMQHCTMQETNKAMAIPGITELIYLSYKHRTWQFKIEKVSLN</sequence>
<dbReference type="PROSITE" id="PS50240">
    <property type="entry name" value="TRYPSIN_DOM"/>
    <property type="match status" value="1"/>
</dbReference>
<evidence type="ECO:0000313" key="3">
    <source>
        <dbReference type="Proteomes" id="UP000887565"/>
    </source>
</evidence>
<dbReference type="InterPro" id="IPR009003">
    <property type="entry name" value="Peptidase_S1_PA"/>
</dbReference>
<dbReference type="PANTHER" id="PTHR24250:SF67">
    <property type="entry name" value="PEPTIDASE S1 DOMAIN-CONTAINING PROTEIN"/>
    <property type="match status" value="1"/>
</dbReference>
<keyword evidence="3" id="KW-1185">Reference proteome</keyword>
<dbReference type="Proteomes" id="UP000887565">
    <property type="component" value="Unplaced"/>
</dbReference>
<proteinExistence type="predicted"/>
<dbReference type="Pfam" id="PF00089">
    <property type="entry name" value="Trypsin"/>
    <property type="match status" value="1"/>
</dbReference>
<reference evidence="4" key="1">
    <citation type="submission" date="2022-11" db="UniProtKB">
        <authorList>
            <consortium name="WormBaseParasite"/>
        </authorList>
    </citation>
    <scope>IDENTIFICATION</scope>
</reference>
<dbReference type="PANTHER" id="PTHR24250">
    <property type="entry name" value="CHYMOTRYPSIN-RELATED"/>
    <property type="match status" value="1"/>
</dbReference>
<feature type="domain" description="Peptidase S1" evidence="2">
    <location>
        <begin position="9"/>
        <end position="178"/>
    </location>
</feature>
<dbReference type="AlphaFoldDB" id="A0A915HWK8"/>
<dbReference type="InterPro" id="IPR043504">
    <property type="entry name" value="Peptidase_S1_PA_chymotrypsin"/>
</dbReference>
<accession>A0A915HWK8</accession>
<evidence type="ECO:0000313" key="4">
    <source>
        <dbReference type="WBParaSite" id="nRc.2.0.1.t06190-RA"/>
    </source>
</evidence>
<protein>
    <submittedName>
        <fullName evidence="4">Peptidase S1 domain-containing protein</fullName>
    </submittedName>
</protein>
<name>A0A915HWK8_ROMCU</name>
<keyword evidence="1" id="KW-1015">Disulfide bond</keyword>
<evidence type="ECO:0000259" key="2">
    <source>
        <dbReference type="PROSITE" id="PS50240"/>
    </source>
</evidence>